<organism evidence="2 3">
    <name type="scientific">Chitinophaga solisilvae</name>
    <dbReference type="NCBI Taxonomy" id="1233460"/>
    <lineage>
        <taxon>Bacteria</taxon>
        <taxon>Pseudomonadati</taxon>
        <taxon>Bacteroidota</taxon>
        <taxon>Chitinophagia</taxon>
        <taxon>Chitinophagales</taxon>
        <taxon>Chitinophagaceae</taxon>
        <taxon>Chitinophaga</taxon>
    </lineage>
</organism>
<evidence type="ECO:0000313" key="2">
    <source>
        <dbReference type="EMBL" id="NSL85221.1"/>
    </source>
</evidence>
<accession>A0A433WLL3</accession>
<dbReference type="AlphaFoldDB" id="A0A433WLL3"/>
<keyword evidence="3" id="KW-1185">Reference proteome</keyword>
<gene>
    <name evidence="2" type="ORF">ECE50_000135</name>
</gene>
<sequence length="66" mass="7328">MKKQEYGYFYIMVTLITPAEVKSAPEETADTTDSIIHDGSGGAFEGTEQVSEEREDGPKKKQPTPY</sequence>
<reference evidence="2" key="1">
    <citation type="submission" date="2020-05" db="EMBL/GenBank/DDBJ databases">
        <title>Chitinophaga laudate sp. nov., isolated from a tropical peat swamp.</title>
        <authorList>
            <person name="Goh C.B.S."/>
            <person name="Lee M.S."/>
            <person name="Parimannan S."/>
            <person name="Pasbakhsh P."/>
            <person name="Yule C.M."/>
            <person name="Rajandas H."/>
            <person name="Loke S."/>
            <person name="Croft L."/>
            <person name="Tan J.B.L."/>
        </authorList>
    </citation>
    <scope>NUCLEOTIDE SEQUENCE</scope>
    <source>
        <strain evidence="2">Mgbs1</strain>
    </source>
</reference>
<dbReference type="OrthoDB" id="677102at2"/>
<dbReference type="Proteomes" id="UP000281028">
    <property type="component" value="Unassembled WGS sequence"/>
</dbReference>
<evidence type="ECO:0000313" key="3">
    <source>
        <dbReference type="Proteomes" id="UP000281028"/>
    </source>
</evidence>
<protein>
    <submittedName>
        <fullName evidence="2">Uncharacterized protein</fullName>
    </submittedName>
</protein>
<name>A0A433WLL3_9BACT</name>
<comment type="caution">
    <text evidence="2">The sequence shown here is derived from an EMBL/GenBank/DDBJ whole genome shotgun (WGS) entry which is preliminary data.</text>
</comment>
<evidence type="ECO:0000256" key="1">
    <source>
        <dbReference type="SAM" id="MobiDB-lite"/>
    </source>
</evidence>
<proteinExistence type="predicted"/>
<feature type="region of interest" description="Disordered" evidence="1">
    <location>
        <begin position="23"/>
        <end position="66"/>
    </location>
</feature>
<dbReference type="EMBL" id="RIAR02000001">
    <property type="protein sequence ID" value="NSL85221.1"/>
    <property type="molecule type" value="Genomic_DNA"/>
</dbReference>